<dbReference type="GO" id="GO:0016020">
    <property type="term" value="C:membrane"/>
    <property type="evidence" value="ECO:0007669"/>
    <property type="project" value="UniProtKB-SubCell"/>
</dbReference>
<keyword evidence="4" id="KW-0677">Repeat</keyword>
<protein>
    <submittedName>
        <fullName evidence="9">Uncharacterized protein</fullName>
    </submittedName>
</protein>
<dbReference type="InterPro" id="IPR002067">
    <property type="entry name" value="MCP"/>
</dbReference>
<keyword evidence="3 6" id="KW-0812">Transmembrane</keyword>
<evidence type="ECO:0000256" key="3">
    <source>
        <dbReference type="ARBA" id="ARBA00022692"/>
    </source>
</evidence>
<evidence type="ECO:0000256" key="4">
    <source>
        <dbReference type="ARBA" id="ARBA00022737"/>
    </source>
</evidence>
<accession>D8LK96</accession>
<feature type="region of interest" description="Disordered" evidence="8">
    <location>
        <begin position="119"/>
        <end position="181"/>
    </location>
</feature>
<dbReference type="InterPro" id="IPR023395">
    <property type="entry name" value="MCP_dom_sf"/>
</dbReference>
<keyword evidence="5 6" id="KW-0472">Membrane</keyword>
<organism evidence="9 10">
    <name type="scientific">Ectocarpus siliculosus</name>
    <name type="common">Brown alga</name>
    <name type="synonym">Conferva siliculosa</name>
    <dbReference type="NCBI Taxonomy" id="2880"/>
    <lineage>
        <taxon>Eukaryota</taxon>
        <taxon>Sar</taxon>
        <taxon>Stramenopiles</taxon>
        <taxon>Ochrophyta</taxon>
        <taxon>PX clade</taxon>
        <taxon>Phaeophyceae</taxon>
        <taxon>Ectocarpales</taxon>
        <taxon>Ectocarpaceae</taxon>
        <taxon>Ectocarpus</taxon>
    </lineage>
</organism>
<name>D8LK96_ECTSI</name>
<sequence length="347" mass="37224">MNTREQDGEPCAALTAVLTSKALEVARNGFAGATAGAVSRVLTAPLDVAKIRFQLDHGATRRYDSTLWAAMRSIYGEEGLVTLWRGNLPAMFLWSAYTAVQFSAYEQLRATDFLRSRQHDSSVSGGGVRHRGSICPSSSPPHERRGAGRVGKVGGGWRTGGREGESPCQARRRQQDGRGRGLPPALANFAYGAMAAFTATVVTYPLDITRTALAFQGVPKRYNSMSEFLRRTARESGVRGLFRGATPTLAMITPQMGVSFAVWEALKGGAPPPAFSGSGSGASPAATLSWQLGAGMVAGMVGKLVVFPLDTVKKRVQTAVRTRIREVEEEVGRGLFHWGDVAQSHRL</sequence>
<dbReference type="Gene3D" id="1.50.40.10">
    <property type="entry name" value="Mitochondrial carrier domain"/>
    <property type="match status" value="1"/>
</dbReference>
<keyword evidence="10" id="KW-1185">Reference proteome</keyword>
<dbReference type="InterPro" id="IPR018108">
    <property type="entry name" value="MCP_transmembrane"/>
</dbReference>
<evidence type="ECO:0000256" key="7">
    <source>
        <dbReference type="RuleBase" id="RU000488"/>
    </source>
</evidence>
<dbReference type="Pfam" id="PF00153">
    <property type="entry name" value="Mito_carr"/>
    <property type="match status" value="3"/>
</dbReference>
<evidence type="ECO:0000313" key="9">
    <source>
        <dbReference type="EMBL" id="CBN79630.1"/>
    </source>
</evidence>
<dbReference type="PROSITE" id="PS50920">
    <property type="entry name" value="SOLCAR"/>
    <property type="match status" value="2"/>
</dbReference>
<dbReference type="STRING" id="2880.D8LK96"/>
<evidence type="ECO:0000313" key="10">
    <source>
        <dbReference type="Proteomes" id="UP000002630"/>
    </source>
</evidence>
<gene>
    <name evidence="9" type="ORF">Esi_0283_0027</name>
</gene>
<proteinExistence type="inferred from homology"/>
<feature type="repeat" description="Solcar" evidence="6">
    <location>
        <begin position="183"/>
        <end position="269"/>
    </location>
</feature>
<reference evidence="9 10" key="1">
    <citation type="journal article" date="2010" name="Nature">
        <title>The Ectocarpus genome and the independent evolution of multicellularity in brown algae.</title>
        <authorList>
            <person name="Cock J.M."/>
            <person name="Sterck L."/>
            <person name="Rouze P."/>
            <person name="Scornet D."/>
            <person name="Allen A.E."/>
            <person name="Amoutzias G."/>
            <person name="Anthouard V."/>
            <person name="Artiguenave F."/>
            <person name="Aury J.M."/>
            <person name="Badger J.H."/>
            <person name="Beszteri B."/>
            <person name="Billiau K."/>
            <person name="Bonnet E."/>
            <person name="Bothwell J.H."/>
            <person name="Bowler C."/>
            <person name="Boyen C."/>
            <person name="Brownlee C."/>
            <person name="Carrano C.J."/>
            <person name="Charrier B."/>
            <person name="Cho G.Y."/>
            <person name="Coelho S.M."/>
            <person name="Collen J."/>
            <person name="Corre E."/>
            <person name="Da Silva C."/>
            <person name="Delage L."/>
            <person name="Delaroque N."/>
            <person name="Dittami S.M."/>
            <person name="Doulbeau S."/>
            <person name="Elias M."/>
            <person name="Farnham G."/>
            <person name="Gachon C.M."/>
            <person name="Gschloessl B."/>
            <person name="Heesch S."/>
            <person name="Jabbari K."/>
            <person name="Jubin C."/>
            <person name="Kawai H."/>
            <person name="Kimura K."/>
            <person name="Kloareg B."/>
            <person name="Kupper F.C."/>
            <person name="Lang D."/>
            <person name="Le Bail A."/>
            <person name="Leblanc C."/>
            <person name="Lerouge P."/>
            <person name="Lohr M."/>
            <person name="Lopez P.J."/>
            <person name="Martens C."/>
            <person name="Maumus F."/>
            <person name="Michel G."/>
            <person name="Miranda-Saavedra D."/>
            <person name="Morales J."/>
            <person name="Moreau H."/>
            <person name="Motomura T."/>
            <person name="Nagasato C."/>
            <person name="Napoli C.A."/>
            <person name="Nelson D.R."/>
            <person name="Nyvall-Collen P."/>
            <person name="Peters A.F."/>
            <person name="Pommier C."/>
            <person name="Potin P."/>
            <person name="Poulain J."/>
            <person name="Quesneville H."/>
            <person name="Read B."/>
            <person name="Rensing S.A."/>
            <person name="Ritter A."/>
            <person name="Rousvoal S."/>
            <person name="Samanta M."/>
            <person name="Samson G."/>
            <person name="Schroeder D.C."/>
            <person name="Segurens B."/>
            <person name="Strittmatter M."/>
            <person name="Tonon T."/>
            <person name="Tregear J.W."/>
            <person name="Valentin K."/>
            <person name="von Dassow P."/>
            <person name="Yamagishi T."/>
            <person name="Van de Peer Y."/>
            <person name="Wincker P."/>
        </authorList>
    </citation>
    <scope>NUCLEOTIDE SEQUENCE [LARGE SCALE GENOMIC DNA]</scope>
    <source>
        <strain evidence="10">Ec32 / CCAP1310/4</strain>
    </source>
</reference>
<dbReference type="InParanoid" id="D8LK96"/>
<feature type="compositionally biased region" description="Gly residues" evidence="8">
    <location>
        <begin position="148"/>
        <end position="159"/>
    </location>
</feature>
<evidence type="ECO:0000256" key="1">
    <source>
        <dbReference type="ARBA" id="ARBA00004141"/>
    </source>
</evidence>
<evidence type="ECO:0000256" key="5">
    <source>
        <dbReference type="ARBA" id="ARBA00023136"/>
    </source>
</evidence>
<feature type="repeat" description="Solcar" evidence="6">
    <location>
        <begin position="23"/>
        <end position="111"/>
    </location>
</feature>
<evidence type="ECO:0000256" key="6">
    <source>
        <dbReference type="PROSITE-ProRule" id="PRU00282"/>
    </source>
</evidence>
<dbReference type="GO" id="GO:0055085">
    <property type="term" value="P:transmembrane transport"/>
    <property type="evidence" value="ECO:0007669"/>
    <property type="project" value="InterPro"/>
</dbReference>
<comment type="similarity">
    <text evidence="7">Belongs to the mitochondrial carrier (TC 2.A.29) family.</text>
</comment>
<evidence type="ECO:0000256" key="8">
    <source>
        <dbReference type="SAM" id="MobiDB-lite"/>
    </source>
</evidence>
<dbReference type="PRINTS" id="PR00926">
    <property type="entry name" value="MITOCARRIER"/>
</dbReference>
<dbReference type="OrthoDB" id="18574at2759"/>
<dbReference type="AlphaFoldDB" id="D8LK96"/>
<dbReference type="PANTHER" id="PTHR24089">
    <property type="entry name" value="SOLUTE CARRIER FAMILY 25"/>
    <property type="match status" value="1"/>
</dbReference>
<dbReference type="SUPFAM" id="SSF103506">
    <property type="entry name" value="Mitochondrial carrier"/>
    <property type="match status" value="1"/>
</dbReference>
<dbReference type="eggNOG" id="KOG0752">
    <property type="taxonomic scope" value="Eukaryota"/>
</dbReference>
<evidence type="ECO:0000256" key="2">
    <source>
        <dbReference type="ARBA" id="ARBA00022448"/>
    </source>
</evidence>
<dbReference type="Proteomes" id="UP000002630">
    <property type="component" value="Unassembled WGS sequence"/>
</dbReference>
<comment type="subcellular location">
    <subcellularLocation>
        <location evidence="1">Membrane</location>
        <topology evidence="1">Multi-pass membrane protein</topology>
    </subcellularLocation>
</comment>
<dbReference type="EMBL" id="FN649760">
    <property type="protein sequence ID" value="CBN79630.1"/>
    <property type="molecule type" value="Genomic_DNA"/>
</dbReference>
<keyword evidence="2 7" id="KW-0813">Transport</keyword>